<evidence type="ECO:0000256" key="1">
    <source>
        <dbReference type="ARBA" id="ARBA00004179"/>
    </source>
</evidence>
<dbReference type="GO" id="GO:0032266">
    <property type="term" value="F:phosphatidylinositol-3-phosphate binding"/>
    <property type="evidence" value="ECO:0007669"/>
    <property type="project" value="TreeGrafter"/>
</dbReference>
<accession>A0A3P6TYQ2</accession>
<dbReference type="SUPFAM" id="SSF64268">
    <property type="entry name" value="PX domain"/>
    <property type="match status" value="1"/>
</dbReference>
<dbReference type="PANTHER" id="PTHR45963:SF2">
    <property type="entry name" value="RE52028P"/>
    <property type="match status" value="1"/>
</dbReference>
<keyword evidence="6" id="KW-0813">Transport</keyword>
<dbReference type="GO" id="GO:0031901">
    <property type="term" value="C:early endosome membrane"/>
    <property type="evidence" value="ECO:0007669"/>
    <property type="project" value="TreeGrafter"/>
</dbReference>
<dbReference type="Gene3D" id="3.30.1520.10">
    <property type="entry name" value="Phox-like domain"/>
    <property type="match status" value="1"/>
</dbReference>
<keyword evidence="9" id="KW-0333">Golgi apparatus</keyword>
<dbReference type="InterPro" id="IPR036871">
    <property type="entry name" value="PX_dom_sf"/>
</dbReference>
<evidence type="ECO:0000256" key="12">
    <source>
        <dbReference type="ARBA" id="ARBA00025533"/>
    </source>
</evidence>
<keyword evidence="11" id="KW-0472">Membrane</keyword>
<dbReference type="EMBL" id="UYRU01041746">
    <property type="protein sequence ID" value="VDK69431.1"/>
    <property type="molecule type" value="Genomic_DNA"/>
</dbReference>
<dbReference type="AlphaFoldDB" id="A0A3P6TYQ2"/>
<evidence type="ECO:0000256" key="3">
    <source>
        <dbReference type="ARBA" id="ARBA00004496"/>
    </source>
</evidence>
<keyword evidence="10" id="KW-0446">Lipid-binding</keyword>
<feature type="domain" description="PX" evidence="14">
    <location>
        <begin position="103"/>
        <end position="146"/>
    </location>
</feature>
<comment type="subcellular location">
    <subcellularLocation>
        <location evidence="3">Cytoplasm</location>
    </subcellularLocation>
    <subcellularLocation>
        <location evidence="2">Golgi apparatus membrane</location>
        <topology evidence="2">Peripheral membrane protein</topology>
        <orientation evidence="2">Cytoplasmic side</orientation>
    </subcellularLocation>
    <subcellularLocation>
        <location evidence="1">Prevacuolar compartment membrane</location>
        <topology evidence="1">Peripheral membrane protein</topology>
        <orientation evidence="1">Cytoplasmic side</orientation>
    </subcellularLocation>
</comment>
<dbReference type="GO" id="GO:0030904">
    <property type="term" value="C:retromer complex"/>
    <property type="evidence" value="ECO:0007669"/>
    <property type="project" value="TreeGrafter"/>
</dbReference>
<evidence type="ECO:0000256" key="4">
    <source>
        <dbReference type="ARBA" id="ARBA00010883"/>
    </source>
</evidence>
<protein>
    <recommendedName>
        <fullName evidence="5">Sorting nexin-3</fullName>
    </recommendedName>
</protein>
<dbReference type="GO" id="GO:0032456">
    <property type="term" value="P:endocytic recycling"/>
    <property type="evidence" value="ECO:0007669"/>
    <property type="project" value="TreeGrafter"/>
</dbReference>
<evidence type="ECO:0000256" key="5">
    <source>
        <dbReference type="ARBA" id="ARBA00020436"/>
    </source>
</evidence>
<evidence type="ECO:0000256" key="2">
    <source>
        <dbReference type="ARBA" id="ARBA00004255"/>
    </source>
</evidence>
<evidence type="ECO:0000313" key="15">
    <source>
        <dbReference type="EMBL" id="VDK69431.1"/>
    </source>
</evidence>
<evidence type="ECO:0000256" key="6">
    <source>
        <dbReference type="ARBA" id="ARBA00022448"/>
    </source>
</evidence>
<evidence type="ECO:0000256" key="7">
    <source>
        <dbReference type="ARBA" id="ARBA00022490"/>
    </source>
</evidence>
<evidence type="ECO:0000256" key="10">
    <source>
        <dbReference type="ARBA" id="ARBA00023121"/>
    </source>
</evidence>
<dbReference type="PANTHER" id="PTHR45963">
    <property type="entry name" value="RE52028P"/>
    <property type="match status" value="1"/>
</dbReference>
<reference evidence="15 16" key="1">
    <citation type="submission" date="2018-11" db="EMBL/GenBank/DDBJ databases">
        <authorList>
            <consortium name="Pathogen Informatics"/>
        </authorList>
    </citation>
    <scope>NUCLEOTIDE SEQUENCE [LARGE SCALE GENOMIC DNA]</scope>
</reference>
<evidence type="ECO:0000256" key="8">
    <source>
        <dbReference type="ARBA" id="ARBA00022927"/>
    </source>
</evidence>
<keyword evidence="8" id="KW-0653">Protein transport</keyword>
<dbReference type="InterPro" id="IPR001683">
    <property type="entry name" value="PX_dom"/>
</dbReference>
<dbReference type="Proteomes" id="UP000281553">
    <property type="component" value="Unassembled WGS sequence"/>
</dbReference>
<comment type="similarity">
    <text evidence="4">Belongs to the sorting nexin family.</text>
</comment>
<keyword evidence="7" id="KW-0963">Cytoplasm</keyword>
<feature type="region of interest" description="Disordered" evidence="13">
    <location>
        <begin position="42"/>
        <end position="69"/>
    </location>
</feature>
<evidence type="ECO:0000256" key="11">
    <source>
        <dbReference type="ARBA" id="ARBA00023136"/>
    </source>
</evidence>
<evidence type="ECO:0000256" key="9">
    <source>
        <dbReference type="ARBA" id="ARBA00023034"/>
    </source>
</evidence>
<evidence type="ECO:0000313" key="16">
    <source>
        <dbReference type="Proteomes" id="UP000281553"/>
    </source>
</evidence>
<dbReference type="InterPro" id="IPR051074">
    <property type="entry name" value="Sorting_Nexin"/>
</dbReference>
<dbReference type="GO" id="GO:0015031">
    <property type="term" value="P:protein transport"/>
    <property type="evidence" value="ECO:0007669"/>
    <property type="project" value="UniProtKB-KW"/>
</dbReference>
<gene>
    <name evidence="15" type="ORF">DILT_LOCUS2155</name>
</gene>
<keyword evidence="16" id="KW-1185">Reference proteome</keyword>
<dbReference type="GO" id="GO:0000139">
    <property type="term" value="C:Golgi membrane"/>
    <property type="evidence" value="ECO:0007669"/>
    <property type="project" value="UniProtKB-SubCell"/>
</dbReference>
<comment type="function">
    <text evidence="12">Required for retention of late Golgi membrane proteins. Component of the retrieval machinery that functions by direct interaction with the cytosolic tails of certain TGN membrane proteins during the sorting/budding process at the prevacuolar compartment. Binds phosphatidylinositol 3-phosphate (PtdIns(P3)).</text>
</comment>
<proteinExistence type="inferred from homology"/>
<dbReference type="OrthoDB" id="6261060at2759"/>
<dbReference type="GO" id="GO:0034499">
    <property type="term" value="P:late endosome to Golgi transport"/>
    <property type="evidence" value="ECO:0007669"/>
    <property type="project" value="TreeGrafter"/>
</dbReference>
<evidence type="ECO:0000259" key="14">
    <source>
        <dbReference type="Pfam" id="PF00787"/>
    </source>
</evidence>
<sequence>MFAYFRHFKQGSLLPKTPVGILRKTPTSGLNNGDQVVAVKRRPGSTPKSVKIDESSLHTNALGNGGKSNGGGRIATTKVLENQIIECLRLERIDLTKPPYSDEIIVPKLPGKAWKRQLPFRADDGLFDSEFIDERRKGLESFINNVPMSISCLCTIWG</sequence>
<name>A0A3P6TYQ2_DIBLA</name>
<evidence type="ECO:0000256" key="13">
    <source>
        <dbReference type="SAM" id="MobiDB-lite"/>
    </source>
</evidence>
<dbReference type="Pfam" id="PF00787">
    <property type="entry name" value="PX"/>
    <property type="match status" value="1"/>
</dbReference>
<organism evidence="15 16">
    <name type="scientific">Dibothriocephalus latus</name>
    <name type="common">Fish tapeworm</name>
    <name type="synonym">Diphyllobothrium latum</name>
    <dbReference type="NCBI Taxonomy" id="60516"/>
    <lineage>
        <taxon>Eukaryota</taxon>
        <taxon>Metazoa</taxon>
        <taxon>Spiralia</taxon>
        <taxon>Lophotrochozoa</taxon>
        <taxon>Platyhelminthes</taxon>
        <taxon>Cestoda</taxon>
        <taxon>Eucestoda</taxon>
        <taxon>Diphyllobothriidea</taxon>
        <taxon>Diphyllobothriidae</taxon>
        <taxon>Dibothriocephalus</taxon>
    </lineage>
</organism>